<protein>
    <submittedName>
        <fullName evidence="1">Uncharacterized protein</fullName>
    </submittedName>
</protein>
<accession>A0A2T0LCE3</accession>
<keyword evidence="2" id="KW-1185">Reference proteome</keyword>
<comment type="caution">
    <text evidence="1">The sequence shown here is derived from an EMBL/GenBank/DDBJ whole genome shotgun (WGS) entry which is preliminary data.</text>
</comment>
<gene>
    <name evidence="1" type="ORF">CLV97_12263</name>
</gene>
<dbReference type="EMBL" id="PVNE01000022">
    <property type="protein sequence ID" value="PRX39661.1"/>
    <property type="molecule type" value="Genomic_DNA"/>
</dbReference>
<proteinExistence type="predicted"/>
<sequence>MLHWDYGICQIFCAEQQEHCVVLWETTQCFYISARKNFLREACLFCHRIYCVYTPSILETIGCESPFTEVLFNYIDYAEMNNL</sequence>
<dbReference type="AlphaFoldDB" id="A0A2T0LCE3"/>
<organism evidence="1 2">
    <name type="scientific">Planifilum fimeticola</name>
    <dbReference type="NCBI Taxonomy" id="201975"/>
    <lineage>
        <taxon>Bacteria</taxon>
        <taxon>Bacillati</taxon>
        <taxon>Bacillota</taxon>
        <taxon>Bacilli</taxon>
        <taxon>Bacillales</taxon>
        <taxon>Thermoactinomycetaceae</taxon>
        <taxon>Planifilum</taxon>
    </lineage>
</organism>
<reference evidence="1 2" key="1">
    <citation type="submission" date="2018-03" db="EMBL/GenBank/DDBJ databases">
        <title>Genomic Encyclopedia of Archaeal and Bacterial Type Strains, Phase II (KMG-II): from individual species to whole genera.</title>
        <authorList>
            <person name="Goeker M."/>
        </authorList>
    </citation>
    <scope>NUCLEOTIDE SEQUENCE [LARGE SCALE GENOMIC DNA]</scope>
    <source>
        <strain evidence="1 2">DSM 44946</strain>
    </source>
</reference>
<dbReference type="Proteomes" id="UP000237797">
    <property type="component" value="Unassembled WGS sequence"/>
</dbReference>
<name>A0A2T0LCE3_9BACL</name>
<evidence type="ECO:0000313" key="1">
    <source>
        <dbReference type="EMBL" id="PRX39661.1"/>
    </source>
</evidence>
<evidence type="ECO:0000313" key="2">
    <source>
        <dbReference type="Proteomes" id="UP000237797"/>
    </source>
</evidence>